<proteinExistence type="inferred from homology"/>
<dbReference type="InterPro" id="IPR029069">
    <property type="entry name" value="HotDog_dom_sf"/>
</dbReference>
<dbReference type="InterPro" id="IPR039298">
    <property type="entry name" value="ACOT13"/>
</dbReference>
<accession>A0AAV9J4Z5</accession>
<dbReference type="PANTHER" id="PTHR21660">
    <property type="entry name" value="THIOESTERASE SUPERFAMILY MEMBER-RELATED"/>
    <property type="match status" value="1"/>
</dbReference>
<name>A0AAV9J4Z5_9PEZI</name>
<gene>
    <name evidence="4" type="ORF">LTR36_009859</name>
</gene>
<evidence type="ECO:0000256" key="2">
    <source>
        <dbReference type="ARBA" id="ARBA00022801"/>
    </source>
</evidence>
<dbReference type="Pfam" id="PF03061">
    <property type="entry name" value="4HBT"/>
    <property type="match status" value="1"/>
</dbReference>
<evidence type="ECO:0000313" key="5">
    <source>
        <dbReference type="Proteomes" id="UP001324427"/>
    </source>
</evidence>
<sequence length="178" mass="18720">MATPNPQTDEEARALMHRLIKTYSAASPRDNFDNAFNRAAACTAASLETATTAAKATVAFTIPPGLYGNNPASPTGASSVHGGAIATFFDNSTSLPMLAVLPGKRWAGGFSGVTRNLSVTYFRPAHAGEAVVIEAEVVQCGKRNATISGVLRRVRDGVVLAMCRHDKVRLEGGEGFKL</sequence>
<dbReference type="Gene3D" id="3.10.129.10">
    <property type="entry name" value="Hotdog Thioesterase"/>
    <property type="match status" value="1"/>
</dbReference>
<dbReference type="SUPFAM" id="SSF54637">
    <property type="entry name" value="Thioesterase/thiol ester dehydrase-isomerase"/>
    <property type="match status" value="1"/>
</dbReference>
<keyword evidence="2" id="KW-0378">Hydrolase</keyword>
<dbReference type="Proteomes" id="UP001324427">
    <property type="component" value="Unassembled WGS sequence"/>
</dbReference>
<dbReference type="PANTHER" id="PTHR21660:SF1">
    <property type="entry name" value="ACYL-COENZYME A THIOESTERASE 13"/>
    <property type="match status" value="1"/>
</dbReference>
<reference evidence="4 5" key="1">
    <citation type="submission" date="2021-11" db="EMBL/GenBank/DDBJ databases">
        <title>Black yeast isolated from Biological Soil Crust.</title>
        <authorList>
            <person name="Kurbessoian T."/>
        </authorList>
    </citation>
    <scope>NUCLEOTIDE SEQUENCE [LARGE SCALE GENOMIC DNA]</scope>
    <source>
        <strain evidence="4 5">CCFEE 5522</strain>
    </source>
</reference>
<keyword evidence="5" id="KW-1185">Reference proteome</keyword>
<evidence type="ECO:0000259" key="3">
    <source>
        <dbReference type="Pfam" id="PF03061"/>
    </source>
</evidence>
<comment type="similarity">
    <text evidence="1">Belongs to the thioesterase PaaI family.</text>
</comment>
<organism evidence="4 5">
    <name type="scientific">Oleoguttula mirabilis</name>
    <dbReference type="NCBI Taxonomy" id="1507867"/>
    <lineage>
        <taxon>Eukaryota</taxon>
        <taxon>Fungi</taxon>
        <taxon>Dikarya</taxon>
        <taxon>Ascomycota</taxon>
        <taxon>Pezizomycotina</taxon>
        <taxon>Dothideomycetes</taxon>
        <taxon>Dothideomycetidae</taxon>
        <taxon>Mycosphaerellales</taxon>
        <taxon>Teratosphaeriaceae</taxon>
        <taxon>Oleoguttula</taxon>
    </lineage>
</organism>
<dbReference type="CDD" id="cd03443">
    <property type="entry name" value="PaaI_thioesterase"/>
    <property type="match status" value="1"/>
</dbReference>
<dbReference type="AlphaFoldDB" id="A0AAV9J4Z5"/>
<dbReference type="InterPro" id="IPR006683">
    <property type="entry name" value="Thioestr_dom"/>
</dbReference>
<evidence type="ECO:0000313" key="4">
    <source>
        <dbReference type="EMBL" id="KAK4540043.1"/>
    </source>
</evidence>
<dbReference type="EMBL" id="JAVFHQ010000076">
    <property type="protein sequence ID" value="KAK4540043.1"/>
    <property type="molecule type" value="Genomic_DNA"/>
</dbReference>
<evidence type="ECO:0000256" key="1">
    <source>
        <dbReference type="ARBA" id="ARBA00008324"/>
    </source>
</evidence>
<comment type="caution">
    <text evidence="4">The sequence shown here is derived from an EMBL/GenBank/DDBJ whole genome shotgun (WGS) entry which is preliminary data.</text>
</comment>
<dbReference type="GO" id="GO:0047617">
    <property type="term" value="F:fatty acyl-CoA hydrolase activity"/>
    <property type="evidence" value="ECO:0007669"/>
    <property type="project" value="InterPro"/>
</dbReference>
<feature type="domain" description="Thioesterase" evidence="3">
    <location>
        <begin position="79"/>
        <end position="157"/>
    </location>
</feature>
<protein>
    <recommendedName>
        <fullName evidence="3">Thioesterase domain-containing protein</fullName>
    </recommendedName>
</protein>